<dbReference type="Proteomes" id="UP001445076">
    <property type="component" value="Unassembled WGS sequence"/>
</dbReference>
<dbReference type="GO" id="GO:0009411">
    <property type="term" value="P:response to UV"/>
    <property type="evidence" value="ECO:0007669"/>
    <property type="project" value="TreeGrafter"/>
</dbReference>
<dbReference type="EMBL" id="JARKIK010000074">
    <property type="protein sequence ID" value="KAK8727815.1"/>
    <property type="molecule type" value="Genomic_DNA"/>
</dbReference>
<dbReference type="GO" id="GO:0005759">
    <property type="term" value="C:mitochondrial matrix"/>
    <property type="evidence" value="ECO:0007669"/>
    <property type="project" value="TreeGrafter"/>
</dbReference>
<organism evidence="9 10">
    <name type="scientific">Cherax quadricarinatus</name>
    <name type="common">Australian red claw crayfish</name>
    <dbReference type="NCBI Taxonomy" id="27406"/>
    <lineage>
        <taxon>Eukaryota</taxon>
        <taxon>Metazoa</taxon>
        <taxon>Ecdysozoa</taxon>
        <taxon>Arthropoda</taxon>
        <taxon>Crustacea</taxon>
        <taxon>Multicrustacea</taxon>
        <taxon>Malacostraca</taxon>
        <taxon>Eumalacostraca</taxon>
        <taxon>Eucarida</taxon>
        <taxon>Decapoda</taxon>
        <taxon>Pleocyemata</taxon>
        <taxon>Astacidea</taxon>
        <taxon>Parastacoidea</taxon>
        <taxon>Parastacidae</taxon>
        <taxon>Cherax</taxon>
    </lineage>
</organism>
<evidence type="ECO:0000256" key="5">
    <source>
        <dbReference type="ARBA" id="ARBA00044677"/>
    </source>
</evidence>
<reference evidence="9 10" key="1">
    <citation type="journal article" date="2024" name="BMC Genomics">
        <title>Genome assembly of redclaw crayfish (Cherax quadricarinatus) provides insights into its immune adaptation and hypoxia tolerance.</title>
        <authorList>
            <person name="Liu Z."/>
            <person name="Zheng J."/>
            <person name="Li H."/>
            <person name="Fang K."/>
            <person name="Wang S."/>
            <person name="He J."/>
            <person name="Zhou D."/>
            <person name="Weng S."/>
            <person name="Chi M."/>
            <person name="Gu Z."/>
            <person name="He J."/>
            <person name="Li F."/>
            <person name="Wang M."/>
        </authorList>
    </citation>
    <scope>NUCLEOTIDE SEQUENCE [LARGE SCALE GENOMIC DNA]</scope>
    <source>
        <strain evidence="9">ZL_2023a</strain>
    </source>
</reference>
<evidence type="ECO:0000256" key="8">
    <source>
        <dbReference type="SAM" id="MobiDB-lite"/>
    </source>
</evidence>
<evidence type="ECO:0000256" key="1">
    <source>
        <dbReference type="ARBA" id="ARBA00009762"/>
    </source>
</evidence>
<comment type="caution">
    <text evidence="9">The sequence shown here is derived from an EMBL/GenBank/DDBJ whole genome shotgun (WGS) entry which is preliminary data.</text>
</comment>
<dbReference type="GO" id="GO:0003887">
    <property type="term" value="F:DNA-directed DNA polymerase activity"/>
    <property type="evidence" value="ECO:0007669"/>
    <property type="project" value="UniProtKB-KW"/>
</dbReference>
<sequence>MKTSTREEAVATTFSIAGFYGKAQPTYNSKIRNQIFHVAKATKHMEQRPLPCEYYPGILGPPTTWKIFPRQAEAIRFAQVQGEGLMVFSFEGDAVGESGKRNYVVTHPSLMWVQLCARHPNQRCTYEVIRELCVCKLYFDLEFLVAINPDSNGISMTNTFINIICYFLCKEFNIECSRKNVLDLSSTSIHKFSRHLIFNLPGVAFTNNIHVGNFVVMICNKIRDWDKEGNMMDIPHVKVDDVRNLFVLDAKNNKILFCDEGVYTKNRNFRIYKSTKLGKNSPLVIAQENEYVPKYAAEALENEQLFLDSLVTLVDNNCEVLSFGEHEHKVTRSGVNTHCSREQCDSEIEGFSSSPYPEIDSYIQGVVAPGYIRCWYYFSQGEVLVYEIAQNRFCYNIGREHKSNRVMYVVNLKNATYYQKCHDPDCKGFRSRLWSLPESTVFWQSMTDDEIMKWVECVDDNSSECDRLLLTTTHQAEMEDISDELLVSAAEAYEMWDKIDQISSLSSIKESQESSKSNLSQKSNPWNKLSQISKPDNSYFDKLSQRFIPDIQSSQNHASIPEVEDPSLCEIDWDEEFS</sequence>
<dbReference type="InterPro" id="IPR044917">
    <property type="entry name" value="PRIMPOL"/>
</dbReference>
<keyword evidence="3" id="KW-0239">DNA-directed DNA polymerase</keyword>
<dbReference type="EC" id="2.7.7.7" evidence="2"/>
<evidence type="ECO:0000256" key="7">
    <source>
        <dbReference type="ARBA" id="ARBA00047303"/>
    </source>
</evidence>
<feature type="region of interest" description="Disordered" evidence="8">
    <location>
        <begin position="554"/>
        <end position="578"/>
    </location>
</feature>
<dbReference type="PANTHER" id="PTHR31399:SF0">
    <property type="entry name" value="DNA-DIRECTED PRIMASE_POLYMERASE PROTEIN"/>
    <property type="match status" value="1"/>
</dbReference>
<dbReference type="GO" id="GO:0003682">
    <property type="term" value="F:chromatin binding"/>
    <property type="evidence" value="ECO:0007669"/>
    <property type="project" value="TreeGrafter"/>
</dbReference>
<evidence type="ECO:0000256" key="2">
    <source>
        <dbReference type="ARBA" id="ARBA00012417"/>
    </source>
</evidence>
<dbReference type="GO" id="GO:0031297">
    <property type="term" value="P:replication fork processing"/>
    <property type="evidence" value="ECO:0007669"/>
    <property type="project" value="TreeGrafter"/>
</dbReference>
<dbReference type="PANTHER" id="PTHR31399">
    <property type="entry name" value="DNA-DIRECTED PRIMASE / POLYMERASE PROTEIN"/>
    <property type="match status" value="1"/>
</dbReference>
<comment type="catalytic activity">
    <reaction evidence="7">
        <text>DNA(n) + a 2'-deoxyribonucleoside 5'-triphosphate = DNA(n+1) + diphosphate</text>
        <dbReference type="Rhea" id="RHEA:22508"/>
        <dbReference type="Rhea" id="RHEA-COMP:17339"/>
        <dbReference type="Rhea" id="RHEA-COMP:17340"/>
        <dbReference type="ChEBI" id="CHEBI:33019"/>
        <dbReference type="ChEBI" id="CHEBI:61560"/>
        <dbReference type="ChEBI" id="CHEBI:173112"/>
        <dbReference type="EC" id="2.7.7.7"/>
    </reaction>
    <physiologicalReaction direction="left-to-right" evidence="7">
        <dbReference type="Rhea" id="RHEA:22509"/>
    </physiologicalReaction>
</comment>
<feature type="region of interest" description="Disordered" evidence="8">
    <location>
        <begin position="514"/>
        <end position="533"/>
    </location>
</feature>
<evidence type="ECO:0000256" key="3">
    <source>
        <dbReference type="ARBA" id="ARBA00022932"/>
    </source>
</evidence>
<proteinExistence type="inferred from homology"/>
<dbReference type="GO" id="GO:0005634">
    <property type="term" value="C:nucleus"/>
    <property type="evidence" value="ECO:0007669"/>
    <property type="project" value="TreeGrafter"/>
</dbReference>
<comment type="similarity">
    <text evidence="1">Belongs to the eukaryotic-type primase small subunit family.</text>
</comment>
<dbReference type="GO" id="GO:0006264">
    <property type="term" value="P:mitochondrial DNA replication"/>
    <property type="evidence" value="ECO:0007669"/>
    <property type="project" value="TreeGrafter"/>
</dbReference>
<dbReference type="AlphaFoldDB" id="A0AAW0WA50"/>
<comment type="catalytic activity">
    <reaction evidence="5">
        <text>ssDNA + n NTP = ssDNA/pppN(pN)n-1 hybrid + (n-1) diphosphate.</text>
        <dbReference type="EC" id="2.7.7.102"/>
    </reaction>
</comment>
<dbReference type="Pfam" id="PF03121">
    <property type="entry name" value="Herpes_UL52"/>
    <property type="match status" value="1"/>
</dbReference>
<evidence type="ECO:0000256" key="4">
    <source>
        <dbReference type="ARBA" id="ARBA00026139"/>
    </source>
</evidence>
<name>A0AAW0WA50_CHEQU</name>
<protein>
    <recommendedName>
        <fullName evidence="4">DNA-directed primase/polymerase protein</fullName>
        <ecNumber evidence="6">2.7.7.102</ecNumber>
        <ecNumber evidence="2">2.7.7.7</ecNumber>
    </recommendedName>
</protein>
<evidence type="ECO:0000313" key="10">
    <source>
        <dbReference type="Proteomes" id="UP001445076"/>
    </source>
</evidence>
<keyword evidence="10" id="KW-1185">Reference proteome</keyword>
<dbReference type="EC" id="2.7.7.102" evidence="6"/>
<evidence type="ECO:0000256" key="6">
    <source>
        <dbReference type="ARBA" id="ARBA00044768"/>
    </source>
</evidence>
<evidence type="ECO:0000313" key="9">
    <source>
        <dbReference type="EMBL" id="KAK8727815.1"/>
    </source>
</evidence>
<keyword evidence="3" id="KW-0548">Nucleotidyltransferase</keyword>
<keyword evidence="3" id="KW-0808">Transferase</keyword>
<feature type="compositionally biased region" description="Polar residues" evidence="8">
    <location>
        <begin position="518"/>
        <end position="533"/>
    </location>
</feature>
<feature type="compositionally biased region" description="Acidic residues" evidence="8">
    <location>
        <begin position="562"/>
        <end position="578"/>
    </location>
</feature>
<accession>A0AAW0WA50</accession>
<dbReference type="GO" id="GO:0042276">
    <property type="term" value="P:error-prone translesion synthesis"/>
    <property type="evidence" value="ECO:0007669"/>
    <property type="project" value="InterPro"/>
</dbReference>
<gene>
    <name evidence="9" type="ORF">OTU49_009470</name>
</gene>